<proteinExistence type="inferred from homology"/>
<reference evidence="12" key="2">
    <citation type="submission" date="2025-09" db="UniProtKB">
        <authorList>
            <consortium name="Ensembl"/>
        </authorList>
    </citation>
    <scope>IDENTIFICATION</scope>
</reference>
<dbReference type="GO" id="GO:0001817">
    <property type="term" value="P:regulation of cytokine production"/>
    <property type="evidence" value="ECO:0007669"/>
    <property type="project" value="TreeGrafter"/>
</dbReference>
<dbReference type="PROSITE" id="PS50835">
    <property type="entry name" value="IG_LIKE"/>
    <property type="match status" value="3"/>
</dbReference>
<keyword evidence="3" id="KW-0732">Signal</keyword>
<dbReference type="InParanoid" id="A0A3Q3FMY6"/>
<evidence type="ECO:0000256" key="4">
    <source>
        <dbReference type="ARBA" id="ARBA00022989"/>
    </source>
</evidence>
<sequence length="470" mass="52973">QISCAFLAAQSLVFTPSQLIVARVGEDIVLPCYLDPPVDATDLTVEWRKPDLNPRFVYVWRDGVELAFKKHPSYEGRTSMSINKLKHGDISLKVHKVKLSDEGRYGCFIPTLNREATVELLVGAVSSLIISFGTTETDGDIRRLVFQCESEGWYPEPEVLWLDSEGKLLSAGSTETIRGPDDLYTRLVCILVVGIIRVNKRKVLSSTRLQTLLLHCSHSQGIGSSQPIVAIVGDDVILPCQLEPAVDAREMTVEWARPDLDPKYVFLRRDGTELQQDKHPMYKGRTSLSEDKLRWGDISLKLTEVKLSDSGAYRCIVPATKKEYVIKLTAGSVSLPTVSISKASSGVVLQCKSEGWYPEPEVLWLDGEGNLLSAGSTKIIRGPNDLYTVSSRVTVERRHNNMFTCRVTQNNINQTREALIHVSDALINRMTERKGKLENDKEQIKKYLKETERKREEVQRNREEEENKDL</sequence>
<comment type="similarity">
    <text evidence="9">Belongs to the SKINT family.</text>
</comment>
<dbReference type="Gene3D" id="2.60.40.10">
    <property type="entry name" value="Immunoglobulins"/>
    <property type="match status" value="4"/>
</dbReference>
<evidence type="ECO:0000256" key="7">
    <source>
        <dbReference type="ARBA" id="ARBA00023180"/>
    </source>
</evidence>
<dbReference type="GO" id="GO:0050863">
    <property type="term" value="P:regulation of T cell activation"/>
    <property type="evidence" value="ECO:0007669"/>
    <property type="project" value="UniProtKB-ARBA"/>
</dbReference>
<dbReference type="Ensembl" id="ENSLBET00000021982.1">
    <property type="protein sequence ID" value="ENSLBEP00000020854.1"/>
    <property type="gene ID" value="ENSLBEG00000016033.1"/>
</dbReference>
<dbReference type="InterPro" id="IPR013106">
    <property type="entry name" value="Ig_V-set"/>
</dbReference>
<evidence type="ECO:0000256" key="10">
    <source>
        <dbReference type="SAM" id="MobiDB-lite"/>
    </source>
</evidence>
<dbReference type="SMART" id="SM00406">
    <property type="entry name" value="IGv"/>
    <property type="match status" value="2"/>
</dbReference>
<keyword evidence="2" id="KW-0812">Transmembrane</keyword>
<dbReference type="STRING" id="56723.ENSLBEP00000020854"/>
<reference evidence="12" key="1">
    <citation type="submission" date="2025-08" db="UniProtKB">
        <authorList>
            <consortium name="Ensembl"/>
        </authorList>
    </citation>
    <scope>IDENTIFICATION</scope>
</reference>
<evidence type="ECO:0000256" key="6">
    <source>
        <dbReference type="ARBA" id="ARBA00023157"/>
    </source>
</evidence>
<dbReference type="InterPro" id="IPR053896">
    <property type="entry name" value="BTN3A2-like_Ig-C"/>
</dbReference>
<keyword evidence="6" id="KW-1015">Disulfide bond</keyword>
<comment type="subcellular location">
    <subcellularLocation>
        <location evidence="1">Membrane</location>
    </subcellularLocation>
</comment>
<keyword evidence="5" id="KW-0472">Membrane</keyword>
<evidence type="ECO:0000256" key="5">
    <source>
        <dbReference type="ARBA" id="ARBA00023136"/>
    </source>
</evidence>
<evidence type="ECO:0000313" key="12">
    <source>
        <dbReference type="Ensembl" id="ENSLBEP00000020854.1"/>
    </source>
</evidence>
<dbReference type="GO" id="GO:0009897">
    <property type="term" value="C:external side of plasma membrane"/>
    <property type="evidence" value="ECO:0007669"/>
    <property type="project" value="TreeGrafter"/>
</dbReference>
<dbReference type="SUPFAM" id="SSF48726">
    <property type="entry name" value="Immunoglobulin"/>
    <property type="match status" value="4"/>
</dbReference>
<dbReference type="InterPro" id="IPR013783">
    <property type="entry name" value="Ig-like_fold"/>
</dbReference>
<dbReference type="SMART" id="SM00408">
    <property type="entry name" value="IGc2"/>
    <property type="match status" value="2"/>
</dbReference>
<dbReference type="FunFam" id="2.60.40.10:FF:000088">
    <property type="entry name" value="Butyrophilin subfamily 1 member A1"/>
    <property type="match status" value="1"/>
</dbReference>
<dbReference type="PANTHER" id="PTHR24100:SF151">
    <property type="entry name" value="ICOS LIGAND"/>
    <property type="match status" value="1"/>
</dbReference>
<evidence type="ECO:0000256" key="3">
    <source>
        <dbReference type="ARBA" id="ARBA00022729"/>
    </source>
</evidence>
<feature type="domain" description="Ig-like" evidence="11">
    <location>
        <begin position="233"/>
        <end position="325"/>
    </location>
</feature>
<evidence type="ECO:0000256" key="9">
    <source>
        <dbReference type="ARBA" id="ARBA00038221"/>
    </source>
</evidence>
<feature type="domain" description="Ig-like" evidence="11">
    <location>
        <begin position="336"/>
        <end position="421"/>
    </location>
</feature>
<dbReference type="FunCoup" id="A0A3Q3FMY6">
    <property type="interactions" value="162"/>
</dbReference>
<evidence type="ECO:0000313" key="13">
    <source>
        <dbReference type="Proteomes" id="UP000261660"/>
    </source>
</evidence>
<organism evidence="12 13">
    <name type="scientific">Labrus bergylta</name>
    <name type="common">ballan wrasse</name>
    <dbReference type="NCBI Taxonomy" id="56723"/>
    <lineage>
        <taxon>Eukaryota</taxon>
        <taxon>Metazoa</taxon>
        <taxon>Chordata</taxon>
        <taxon>Craniata</taxon>
        <taxon>Vertebrata</taxon>
        <taxon>Euteleostomi</taxon>
        <taxon>Actinopterygii</taxon>
        <taxon>Neopterygii</taxon>
        <taxon>Teleostei</taxon>
        <taxon>Neoteleostei</taxon>
        <taxon>Acanthomorphata</taxon>
        <taxon>Eupercaria</taxon>
        <taxon>Labriformes</taxon>
        <taxon>Labridae</taxon>
        <taxon>Labrus</taxon>
    </lineage>
</organism>
<dbReference type="GO" id="GO:0050852">
    <property type="term" value="P:T cell receptor signaling pathway"/>
    <property type="evidence" value="ECO:0007669"/>
    <property type="project" value="TreeGrafter"/>
</dbReference>
<protein>
    <recommendedName>
        <fullName evidence="11">Ig-like domain-containing protein</fullName>
    </recommendedName>
</protein>
<feature type="domain" description="Ig-like" evidence="11">
    <location>
        <begin position="10"/>
        <end position="119"/>
    </location>
</feature>
<dbReference type="InterPro" id="IPR007110">
    <property type="entry name" value="Ig-like_dom"/>
</dbReference>
<keyword evidence="8" id="KW-0393">Immunoglobulin domain</keyword>
<dbReference type="Pfam" id="PF07686">
    <property type="entry name" value="V-set"/>
    <property type="match status" value="2"/>
</dbReference>
<name>A0A3Q3FMY6_9LABR</name>
<dbReference type="Pfam" id="PF22705">
    <property type="entry name" value="C2-set_3"/>
    <property type="match status" value="2"/>
</dbReference>
<dbReference type="InterPro" id="IPR003598">
    <property type="entry name" value="Ig_sub2"/>
</dbReference>
<dbReference type="PANTHER" id="PTHR24100">
    <property type="entry name" value="BUTYROPHILIN"/>
    <property type="match status" value="1"/>
</dbReference>
<keyword evidence="7" id="KW-0325">Glycoprotein</keyword>
<dbReference type="AlphaFoldDB" id="A0A3Q3FMY6"/>
<dbReference type="GeneTree" id="ENSGT01050000244843"/>
<accession>A0A3Q3FMY6</accession>
<dbReference type="Proteomes" id="UP000261660">
    <property type="component" value="Unplaced"/>
</dbReference>
<keyword evidence="4" id="KW-1133">Transmembrane helix</keyword>
<evidence type="ECO:0000256" key="2">
    <source>
        <dbReference type="ARBA" id="ARBA00022692"/>
    </source>
</evidence>
<feature type="region of interest" description="Disordered" evidence="10">
    <location>
        <begin position="450"/>
        <end position="470"/>
    </location>
</feature>
<dbReference type="InterPro" id="IPR036179">
    <property type="entry name" value="Ig-like_dom_sf"/>
</dbReference>
<dbReference type="InterPro" id="IPR003599">
    <property type="entry name" value="Ig_sub"/>
</dbReference>
<dbReference type="GO" id="GO:0005102">
    <property type="term" value="F:signaling receptor binding"/>
    <property type="evidence" value="ECO:0007669"/>
    <property type="project" value="TreeGrafter"/>
</dbReference>
<evidence type="ECO:0000259" key="11">
    <source>
        <dbReference type="PROSITE" id="PS50835"/>
    </source>
</evidence>
<dbReference type="SMART" id="SM00409">
    <property type="entry name" value="IG"/>
    <property type="match status" value="3"/>
</dbReference>
<keyword evidence="13" id="KW-1185">Reference proteome</keyword>
<dbReference type="InterPro" id="IPR050504">
    <property type="entry name" value="IgSF_BTN/MOG"/>
</dbReference>
<dbReference type="GO" id="GO:1903037">
    <property type="term" value="P:regulation of leukocyte cell-cell adhesion"/>
    <property type="evidence" value="ECO:0007669"/>
    <property type="project" value="UniProtKB-ARBA"/>
</dbReference>
<dbReference type="GO" id="GO:0042110">
    <property type="term" value="P:T cell activation"/>
    <property type="evidence" value="ECO:0007669"/>
    <property type="project" value="UniProtKB-ARBA"/>
</dbReference>
<evidence type="ECO:0000256" key="8">
    <source>
        <dbReference type="ARBA" id="ARBA00023319"/>
    </source>
</evidence>
<evidence type="ECO:0000256" key="1">
    <source>
        <dbReference type="ARBA" id="ARBA00004370"/>
    </source>
</evidence>
<dbReference type="FunFam" id="2.60.40.10:FF:000142">
    <property type="entry name" value="V-set domain-containing T-cell activation inhibitor 1"/>
    <property type="match status" value="2"/>
</dbReference>